<keyword evidence="3" id="KW-1185">Reference proteome</keyword>
<evidence type="ECO:0000313" key="2">
    <source>
        <dbReference type="EMBL" id="QAY64327.1"/>
    </source>
</evidence>
<accession>A0A4P6EV37</accession>
<dbReference type="EMBL" id="CP035495">
    <property type="protein sequence ID" value="QAY64327.1"/>
    <property type="molecule type" value="Genomic_DNA"/>
</dbReference>
<gene>
    <name evidence="2" type="ORF">ET495_15190</name>
</gene>
<organism evidence="2 3">
    <name type="scientific">Xylanimonas allomyrinae</name>
    <dbReference type="NCBI Taxonomy" id="2509459"/>
    <lineage>
        <taxon>Bacteria</taxon>
        <taxon>Bacillati</taxon>
        <taxon>Actinomycetota</taxon>
        <taxon>Actinomycetes</taxon>
        <taxon>Micrococcales</taxon>
        <taxon>Promicromonosporaceae</taxon>
        <taxon>Xylanimonas</taxon>
    </lineage>
</organism>
<dbReference type="KEGG" id="xyl:ET495_15190"/>
<protein>
    <submittedName>
        <fullName evidence="2">Uncharacterized protein</fullName>
    </submittedName>
</protein>
<reference evidence="2 3" key="1">
    <citation type="submission" date="2019-01" db="EMBL/GenBank/DDBJ databases">
        <title>Genome sequencing of strain 2JSPR-7.</title>
        <authorList>
            <person name="Heo J."/>
            <person name="Kim S.-J."/>
            <person name="Kim J.-S."/>
            <person name="Hong S.-B."/>
            <person name="Kwon S.-W."/>
        </authorList>
    </citation>
    <scope>NUCLEOTIDE SEQUENCE [LARGE SCALE GENOMIC DNA]</scope>
    <source>
        <strain evidence="2 3">2JSPR-7</strain>
    </source>
</reference>
<dbReference type="Proteomes" id="UP000291758">
    <property type="component" value="Chromosome"/>
</dbReference>
<dbReference type="OrthoDB" id="9782160at2"/>
<sequence length="161" mass="16285">MDIAQGPEAADQHDDSKKPGVAATVGVVSTLSHIPAVTPTRPTASATVHVVAPESSAKVKLGLALTDLAMADGVFETLVFSVAVNGKPVEEGPPRSAADILKSGGLAGFTLDPGTECNVTVRAWLTPMSPAAAYGKDLSLGVAVTAESVPGGDLELTPRYP</sequence>
<dbReference type="RefSeq" id="WP_129205479.1">
    <property type="nucleotide sequence ID" value="NZ_CP035495.1"/>
</dbReference>
<evidence type="ECO:0000313" key="3">
    <source>
        <dbReference type="Proteomes" id="UP000291758"/>
    </source>
</evidence>
<proteinExistence type="predicted"/>
<dbReference type="AlphaFoldDB" id="A0A4P6EV37"/>
<evidence type="ECO:0000256" key="1">
    <source>
        <dbReference type="SAM" id="MobiDB-lite"/>
    </source>
</evidence>
<name>A0A4P6EV37_9MICO</name>
<feature type="region of interest" description="Disordered" evidence="1">
    <location>
        <begin position="1"/>
        <end position="20"/>
    </location>
</feature>